<gene>
    <name evidence="2" type="ORF">JM949_05020</name>
</gene>
<accession>A0ABS1YBW8</accession>
<reference evidence="2 3" key="1">
    <citation type="submission" date="2021-01" db="EMBL/GenBank/DDBJ databases">
        <title>Draft genome sequence of Micromonospora sp. strain STR1s_6.</title>
        <authorList>
            <person name="Karlyshev A."/>
            <person name="Jawad R."/>
        </authorList>
    </citation>
    <scope>NUCLEOTIDE SEQUENCE [LARGE SCALE GENOMIC DNA]</scope>
    <source>
        <strain evidence="2 3">STR1S-6</strain>
    </source>
</reference>
<keyword evidence="1" id="KW-0812">Transmembrane</keyword>
<dbReference type="EMBL" id="JAEVHL010000013">
    <property type="protein sequence ID" value="MBM0274860.1"/>
    <property type="molecule type" value="Genomic_DNA"/>
</dbReference>
<proteinExistence type="predicted"/>
<feature type="transmembrane region" description="Helical" evidence="1">
    <location>
        <begin position="20"/>
        <end position="42"/>
    </location>
</feature>
<organism evidence="2 3">
    <name type="scientific">Micromonospora tarensis</name>
    <dbReference type="NCBI Taxonomy" id="2806100"/>
    <lineage>
        <taxon>Bacteria</taxon>
        <taxon>Bacillati</taxon>
        <taxon>Actinomycetota</taxon>
        <taxon>Actinomycetes</taxon>
        <taxon>Micromonosporales</taxon>
        <taxon>Micromonosporaceae</taxon>
        <taxon>Micromonospora</taxon>
    </lineage>
</organism>
<feature type="transmembrane region" description="Helical" evidence="1">
    <location>
        <begin position="63"/>
        <end position="81"/>
    </location>
</feature>
<keyword evidence="1" id="KW-1133">Transmembrane helix</keyword>
<evidence type="ECO:0000256" key="1">
    <source>
        <dbReference type="SAM" id="Phobius"/>
    </source>
</evidence>
<name>A0ABS1YBW8_9ACTN</name>
<comment type="caution">
    <text evidence="2">The sequence shown here is derived from an EMBL/GenBank/DDBJ whole genome shotgun (WGS) entry which is preliminary data.</text>
</comment>
<protein>
    <submittedName>
        <fullName evidence="2">Uncharacterized protein</fullName>
    </submittedName>
</protein>
<keyword evidence="3" id="KW-1185">Reference proteome</keyword>
<keyword evidence="1" id="KW-0472">Membrane</keyword>
<evidence type="ECO:0000313" key="2">
    <source>
        <dbReference type="EMBL" id="MBM0274860.1"/>
    </source>
</evidence>
<dbReference type="RefSeq" id="WP_203147268.1">
    <property type="nucleotide sequence ID" value="NZ_JAEVHL010000013.1"/>
</dbReference>
<sequence length="95" mass="10143">MVTWGGWLLASSDGFATRTLGLWLIGAGLNYAPLSLYALALIRPGALDAELAGVDTGGELRRYAVLQLWVFVPLALVVFAVRDALARRGARTTTP</sequence>
<evidence type="ECO:0000313" key="3">
    <source>
        <dbReference type="Proteomes" id="UP000622245"/>
    </source>
</evidence>
<dbReference type="Proteomes" id="UP000622245">
    <property type="component" value="Unassembled WGS sequence"/>
</dbReference>